<dbReference type="GO" id="GO:0009350">
    <property type="term" value="C:ethanolamine ammonia-lyase complex"/>
    <property type="evidence" value="ECO:0007669"/>
    <property type="project" value="UniProtKB-UniRule"/>
</dbReference>
<dbReference type="PANTHER" id="PTHR39330">
    <property type="entry name" value="ETHANOLAMINE AMMONIA-LYASE LIGHT CHAIN"/>
    <property type="match status" value="1"/>
</dbReference>
<dbReference type="InterPro" id="IPR042251">
    <property type="entry name" value="EutC_C"/>
</dbReference>
<keyword evidence="4 5" id="KW-1283">Bacterial microcompartment</keyword>
<accession>A0A1I3Z716</accession>
<dbReference type="Proteomes" id="UP000198755">
    <property type="component" value="Unassembled WGS sequence"/>
</dbReference>
<proteinExistence type="inferred from homology"/>
<dbReference type="OrthoDB" id="114248at2"/>
<evidence type="ECO:0000256" key="2">
    <source>
        <dbReference type="ARBA" id="ARBA00023239"/>
    </source>
</evidence>
<keyword evidence="7" id="KW-1185">Reference proteome</keyword>
<dbReference type="PIRSF" id="PIRSF018982">
    <property type="entry name" value="EutC"/>
    <property type="match status" value="1"/>
</dbReference>
<comment type="subcellular location">
    <subcellularLocation>
        <location evidence="5">Bacterial microcompartment</location>
    </subcellularLocation>
</comment>
<evidence type="ECO:0000313" key="6">
    <source>
        <dbReference type="EMBL" id="SFK39491.1"/>
    </source>
</evidence>
<dbReference type="UniPathway" id="UPA00560"/>
<comment type="cofactor">
    <cofactor evidence="5">
        <name>adenosylcob(III)alamin</name>
        <dbReference type="ChEBI" id="CHEBI:18408"/>
    </cofactor>
    <text evidence="5">Binds between the large and small subunits.</text>
</comment>
<dbReference type="STRING" id="1612308.SAMN05444581_107104"/>
<feature type="binding site" evidence="5">
    <location>
        <position position="146"/>
    </location>
    <ligand>
        <name>adenosylcob(III)alamin</name>
        <dbReference type="ChEBI" id="CHEBI:18408"/>
    </ligand>
</feature>
<keyword evidence="1 5" id="KW-0846">Cobalamin</keyword>
<dbReference type="InterPro" id="IPR009246">
    <property type="entry name" value="EutC"/>
</dbReference>
<keyword evidence="2 5" id="KW-0456">Lyase</keyword>
<dbReference type="InterPro" id="IPR042255">
    <property type="entry name" value="EutC_N"/>
</dbReference>
<comment type="catalytic activity">
    <reaction evidence="5">
        <text>ethanolamine = acetaldehyde + NH4(+)</text>
        <dbReference type="Rhea" id="RHEA:15313"/>
        <dbReference type="ChEBI" id="CHEBI:15343"/>
        <dbReference type="ChEBI" id="CHEBI:28938"/>
        <dbReference type="ChEBI" id="CHEBI:57603"/>
        <dbReference type="EC" id="4.3.1.7"/>
    </reaction>
</comment>
<dbReference type="PANTHER" id="PTHR39330:SF1">
    <property type="entry name" value="ETHANOLAMINE AMMONIA-LYASE SMALL SUBUNIT"/>
    <property type="match status" value="1"/>
</dbReference>
<dbReference type="NCBIfam" id="NF003971">
    <property type="entry name" value="PRK05465.1"/>
    <property type="match status" value="1"/>
</dbReference>
<protein>
    <recommendedName>
        <fullName evidence="5">Ethanolamine ammonia-lyase small subunit</fullName>
        <shortName evidence="5">EAL small subunit</shortName>
        <ecNumber evidence="5">4.3.1.7</ecNumber>
    </recommendedName>
</protein>
<dbReference type="HAMAP" id="MF_00601">
    <property type="entry name" value="EutC"/>
    <property type="match status" value="1"/>
</dbReference>
<dbReference type="EC" id="4.3.1.7" evidence="5"/>
<dbReference type="GO" id="GO:0046336">
    <property type="term" value="P:ethanolamine catabolic process"/>
    <property type="evidence" value="ECO:0007669"/>
    <property type="project" value="UniProtKB-UniRule"/>
</dbReference>
<keyword evidence="3 5" id="KW-0170">Cobalt</keyword>
<gene>
    <name evidence="5" type="primary">eutC</name>
    <name evidence="6" type="ORF">SAMN05444581_107104</name>
</gene>
<dbReference type="Gene3D" id="1.10.30.40">
    <property type="entry name" value="Ethanolamine ammonia-lyase light chain (EutC), N-terminal domain"/>
    <property type="match status" value="1"/>
</dbReference>
<evidence type="ECO:0000313" key="7">
    <source>
        <dbReference type="Proteomes" id="UP000198755"/>
    </source>
</evidence>
<reference evidence="6 7" key="1">
    <citation type="submission" date="2016-10" db="EMBL/GenBank/DDBJ databases">
        <authorList>
            <person name="de Groot N.N."/>
        </authorList>
    </citation>
    <scope>NUCLEOTIDE SEQUENCE [LARGE SCALE GENOMIC DNA]</scope>
    <source>
        <strain evidence="6 7">NE2</strain>
    </source>
</reference>
<dbReference type="AlphaFoldDB" id="A0A1I3Z716"/>
<comment type="pathway">
    <text evidence="5">Amine and polyamine degradation; ethanolamine degradation.</text>
</comment>
<dbReference type="GO" id="GO:0008851">
    <property type="term" value="F:ethanolamine ammonia-lyase activity"/>
    <property type="evidence" value="ECO:0007669"/>
    <property type="project" value="UniProtKB-UniRule"/>
</dbReference>
<dbReference type="GO" id="GO:0006520">
    <property type="term" value="P:amino acid metabolic process"/>
    <property type="evidence" value="ECO:0007669"/>
    <property type="project" value="InterPro"/>
</dbReference>
<organism evidence="6 7">
    <name type="scientific">Methylocapsa palsarum</name>
    <dbReference type="NCBI Taxonomy" id="1612308"/>
    <lineage>
        <taxon>Bacteria</taxon>
        <taxon>Pseudomonadati</taxon>
        <taxon>Pseudomonadota</taxon>
        <taxon>Alphaproteobacteria</taxon>
        <taxon>Hyphomicrobiales</taxon>
        <taxon>Beijerinckiaceae</taxon>
        <taxon>Methylocapsa</taxon>
    </lineage>
</organism>
<evidence type="ECO:0000256" key="3">
    <source>
        <dbReference type="ARBA" id="ARBA00023285"/>
    </source>
</evidence>
<dbReference type="GO" id="GO:0031471">
    <property type="term" value="C:ethanolamine degradation polyhedral organelle"/>
    <property type="evidence" value="ECO:0007669"/>
    <property type="project" value="UniProtKB-UniRule"/>
</dbReference>
<dbReference type="EMBL" id="FOSN01000007">
    <property type="protein sequence ID" value="SFK39491.1"/>
    <property type="molecule type" value="Genomic_DNA"/>
</dbReference>
<dbReference type="Gene3D" id="3.40.50.11240">
    <property type="entry name" value="Ethanolamine ammonia-lyase light chain (EutC)"/>
    <property type="match status" value="1"/>
</dbReference>
<dbReference type="GO" id="GO:0031419">
    <property type="term" value="F:cobalamin binding"/>
    <property type="evidence" value="ECO:0007669"/>
    <property type="project" value="UniProtKB-UniRule"/>
</dbReference>
<feature type="binding site" evidence="5">
    <location>
        <position position="167"/>
    </location>
    <ligand>
        <name>adenosylcob(III)alamin</name>
        <dbReference type="ChEBI" id="CHEBI:18408"/>
    </ligand>
</feature>
<dbReference type="RefSeq" id="WP_091681577.1">
    <property type="nucleotide sequence ID" value="NZ_FOSN01000007.1"/>
</dbReference>
<evidence type="ECO:0000256" key="4">
    <source>
        <dbReference type="ARBA" id="ARBA00024446"/>
    </source>
</evidence>
<name>A0A1I3Z716_9HYPH</name>
<evidence type="ECO:0000256" key="5">
    <source>
        <dbReference type="HAMAP-Rule" id="MF_00601"/>
    </source>
</evidence>
<comment type="subunit">
    <text evidence="5">The basic unit is a heterodimer which dimerizes to form tetramers. The heterotetramers trimerize; 6 large subunits form a core ring with 6 small subunits projecting outwards.</text>
</comment>
<dbReference type="Pfam" id="PF05985">
    <property type="entry name" value="EutC"/>
    <property type="match status" value="1"/>
</dbReference>
<sequence length="247" mass="26034">MTSAQEDFWAFLRAATPARIALGRTGDSLPTRRVLDFQLAHEQARDAVHAELDADALGEELSAWTPAIVHSEAADRTSFLQRPDLGRALSPHSAKALIPGNYDVTIVIADGLSAAAAQTLAPTVCRMLLAQDFVFAPPVVAVQARVALGDEIAVAQGARMVVMLIGERPGLSACRSLGAYVTFDPRPGVTTDAGRNCVSNIRPGGLSAEEASSRILAIMRLAQTIKATGTRLKEDAALALTAPQNIS</sequence>
<feature type="binding site" evidence="5">
    <location>
        <position position="197"/>
    </location>
    <ligand>
        <name>adenosylcob(III)alamin</name>
        <dbReference type="ChEBI" id="CHEBI:18408"/>
    </ligand>
</feature>
<evidence type="ECO:0000256" key="1">
    <source>
        <dbReference type="ARBA" id="ARBA00022628"/>
    </source>
</evidence>
<comment type="similarity">
    <text evidence="5">Belongs to the EutC family.</text>
</comment>
<comment type="function">
    <text evidence="5">Catalyzes the deamination of various vicinal amino-alcohols to oxo compounds. Allows this organism to utilize ethanolamine as the sole source of nitrogen and carbon in the presence of external vitamin B12.</text>
</comment>